<feature type="domain" description="ABC transporter" evidence="5">
    <location>
        <begin position="407"/>
        <end position="632"/>
    </location>
</feature>
<keyword evidence="4" id="KW-0472">Membrane</keyword>
<keyword evidence="4" id="KW-1133">Transmembrane helix</keyword>
<accession>A0A414FYN9</accession>
<dbReference type="AlphaFoldDB" id="A0A414FYN9"/>
<evidence type="ECO:0000256" key="3">
    <source>
        <dbReference type="ARBA" id="ARBA00022840"/>
    </source>
</evidence>
<gene>
    <name evidence="6" type="ORF">DW787_04050</name>
</gene>
<dbReference type="EMBL" id="QSJI01000002">
    <property type="protein sequence ID" value="RHD56716.1"/>
    <property type="molecule type" value="Genomic_DNA"/>
</dbReference>
<dbReference type="GO" id="GO:0005524">
    <property type="term" value="F:ATP binding"/>
    <property type="evidence" value="ECO:0007669"/>
    <property type="project" value="UniProtKB-KW"/>
</dbReference>
<name>A0A414FYN9_9ACTN</name>
<dbReference type="PROSITE" id="PS50893">
    <property type="entry name" value="ABC_TRANSPORTER_2"/>
    <property type="match status" value="1"/>
</dbReference>
<dbReference type="CDD" id="cd03230">
    <property type="entry name" value="ABC_DR_subfamily_A"/>
    <property type="match status" value="1"/>
</dbReference>
<feature type="transmembrane region" description="Helical" evidence="4">
    <location>
        <begin position="361"/>
        <end position="387"/>
    </location>
</feature>
<feature type="transmembrane region" description="Helical" evidence="4">
    <location>
        <begin position="288"/>
        <end position="309"/>
    </location>
</feature>
<keyword evidence="3 6" id="KW-0067">ATP-binding</keyword>
<dbReference type="Pfam" id="PF00005">
    <property type="entry name" value="ABC_tran"/>
    <property type="match status" value="1"/>
</dbReference>
<evidence type="ECO:0000313" key="6">
    <source>
        <dbReference type="EMBL" id="RHD56716.1"/>
    </source>
</evidence>
<reference evidence="6 7" key="1">
    <citation type="submission" date="2018-08" db="EMBL/GenBank/DDBJ databases">
        <title>A genome reference for cultivated species of the human gut microbiota.</title>
        <authorList>
            <person name="Zou Y."/>
            <person name="Xue W."/>
            <person name="Luo G."/>
        </authorList>
    </citation>
    <scope>NUCLEOTIDE SEQUENCE [LARGE SCALE GENOMIC DNA]</scope>
    <source>
        <strain evidence="6 7">AM30-5LB</strain>
    </source>
</reference>
<evidence type="ECO:0000313" key="7">
    <source>
        <dbReference type="Proteomes" id="UP000286050"/>
    </source>
</evidence>
<dbReference type="SUPFAM" id="SSF52540">
    <property type="entry name" value="P-loop containing nucleoside triphosphate hydrolases"/>
    <property type="match status" value="1"/>
</dbReference>
<keyword evidence="1" id="KW-0813">Transport</keyword>
<keyword evidence="2" id="KW-0547">Nucleotide-binding</keyword>
<dbReference type="InterPro" id="IPR027417">
    <property type="entry name" value="P-loop_NTPase"/>
</dbReference>
<evidence type="ECO:0000256" key="2">
    <source>
        <dbReference type="ARBA" id="ARBA00022741"/>
    </source>
</evidence>
<dbReference type="PANTHER" id="PTHR42939">
    <property type="entry name" value="ABC TRANSPORTER ATP-BINDING PROTEIN ALBC-RELATED"/>
    <property type="match status" value="1"/>
</dbReference>
<dbReference type="GO" id="GO:0016887">
    <property type="term" value="F:ATP hydrolysis activity"/>
    <property type="evidence" value="ECO:0007669"/>
    <property type="project" value="InterPro"/>
</dbReference>
<dbReference type="Gene3D" id="3.40.50.300">
    <property type="entry name" value="P-loop containing nucleotide triphosphate hydrolases"/>
    <property type="match status" value="1"/>
</dbReference>
<proteinExistence type="predicted"/>
<protein>
    <submittedName>
        <fullName evidence="6">ABC transporter ATP-binding protein</fullName>
    </submittedName>
</protein>
<evidence type="ECO:0000256" key="4">
    <source>
        <dbReference type="SAM" id="Phobius"/>
    </source>
</evidence>
<dbReference type="InterPro" id="IPR003439">
    <property type="entry name" value="ABC_transporter-like_ATP-bd"/>
</dbReference>
<dbReference type="InterPro" id="IPR003593">
    <property type="entry name" value="AAA+_ATPase"/>
</dbReference>
<dbReference type="Proteomes" id="UP000286050">
    <property type="component" value="Unassembled WGS sequence"/>
</dbReference>
<dbReference type="InterPro" id="IPR051782">
    <property type="entry name" value="ABC_Transporter_VariousFunc"/>
</dbReference>
<feature type="transmembrane region" description="Helical" evidence="4">
    <location>
        <begin position="152"/>
        <end position="179"/>
    </location>
</feature>
<sequence length="646" mass="68815">MHMLRYMQALVKVVVKNPLLWVLILVCQLLLVAPFIKGDATMGYFLGKEELDVALRESRKNMEEGVYDSAPSEVRERAQERISLMTRACLTDDPAEYARLRAQLLEGDIADFKAGNLVGPTEKSLESQYRFFIQLSEQNDARIYETYREAPALFYFAAAYSSLPLLMWALPSIASVALLNRAVRGKRLLAQAPLGRFAALASQVLVLALLAVGSIALIALPAFLVPMVVNGMGEASYPVVNVLGQDEVAVIESTVGQIVPRALAMLVVAALFATLLAHAVSRLMPQGAMSLGPVMAVTLLAMPMVEAYIRMGSLLLDTGNGALAPDPLAPYNPLAYLNDFMNVAGCANYWPNQALLADERLTLGMAAIVLLGWAFAALALALGATCLRGRALARKDAAHPAPSGKSMVAQGVTLAYGMHPVLEDASCEQTPGSITGLIAPNGAGKTTFLEALVALGPTRRAGSVHANGVASSQAAFRKLVLYVPCDAGLLYPNLTAADHIKLAAALWPDKVDTAKLIELCGLAGYLNKPVRAYSSGMKQQLALAVAYCTGARYLLLDEPMNALDPGNVALNSYIMKRLTAQGTSILLSSHILSNLDELCDSLLVIRGGSLARVIPDRACGGARSVYERAFGALRTFGEPIEEGGGA</sequence>
<keyword evidence="4" id="KW-0812">Transmembrane</keyword>
<evidence type="ECO:0000259" key="5">
    <source>
        <dbReference type="PROSITE" id="PS50893"/>
    </source>
</evidence>
<evidence type="ECO:0000256" key="1">
    <source>
        <dbReference type="ARBA" id="ARBA00022448"/>
    </source>
</evidence>
<feature type="transmembrane region" description="Helical" evidence="4">
    <location>
        <begin position="200"/>
        <end position="224"/>
    </location>
</feature>
<comment type="caution">
    <text evidence="6">The sequence shown here is derived from an EMBL/GenBank/DDBJ whole genome shotgun (WGS) entry which is preliminary data.</text>
</comment>
<organism evidence="6 7">
    <name type="scientific">Collinsella intestinalis</name>
    <dbReference type="NCBI Taxonomy" id="147207"/>
    <lineage>
        <taxon>Bacteria</taxon>
        <taxon>Bacillati</taxon>
        <taxon>Actinomycetota</taxon>
        <taxon>Coriobacteriia</taxon>
        <taxon>Coriobacteriales</taxon>
        <taxon>Coriobacteriaceae</taxon>
        <taxon>Collinsella</taxon>
    </lineage>
</organism>
<dbReference type="SMART" id="SM00382">
    <property type="entry name" value="AAA"/>
    <property type="match status" value="1"/>
</dbReference>
<dbReference type="PANTHER" id="PTHR42939:SF1">
    <property type="entry name" value="ABC TRANSPORTER ATP-BINDING PROTEIN ALBC-RELATED"/>
    <property type="match status" value="1"/>
</dbReference>
<feature type="transmembrane region" description="Helical" evidence="4">
    <location>
        <begin position="262"/>
        <end position="281"/>
    </location>
</feature>